<evidence type="ECO:0000313" key="8">
    <source>
        <dbReference type="Proteomes" id="UP000248134"/>
    </source>
</evidence>
<dbReference type="Pfam" id="PF00318">
    <property type="entry name" value="Ribosomal_S2"/>
    <property type="match status" value="1"/>
</dbReference>
<evidence type="ECO:0000256" key="4">
    <source>
        <dbReference type="ARBA" id="ARBA00035256"/>
    </source>
</evidence>
<evidence type="ECO:0000313" key="7">
    <source>
        <dbReference type="EMBL" id="PZA12089.1"/>
    </source>
</evidence>
<comment type="similarity">
    <text evidence="1 5 6">Belongs to the universal ribosomal protein uS2 family.</text>
</comment>
<dbReference type="GO" id="GO:0006412">
    <property type="term" value="P:translation"/>
    <property type="evidence" value="ECO:0007669"/>
    <property type="project" value="UniProtKB-UniRule"/>
</dbReference>
<sequence>MSLPEFSMRQLLEAGVHFGHQSHRWNPKMADYIFGVRNNIHIVDLTQTVPLLHRALQAISDTVAKGGRVLFVGTKRQAQDAVADAAKRSAQYFVNSRWLGGTLTNWKTISGSIRRLRHLEDVLSSADANAYTKKERLELQRERDKLNRSLGGIKDMGGLPDLIFVIDTNKEDIAIQEAQRLGIPVAAIVDTNCDPKGITYLVPGNDDAGRAIALYCDLVARAVIDGISRAQGDVGIDIGAASQPLREDLPAAQAAAFQGLPGPRGTPDDLKKLQGVSGAIEKKFNDLGIFHYWQLAELDQATAHQIGEELGLPSRADAWVAQAKSLTAEAE</sequence>
<organism evidence="7 8">
    <name type="scientific">Rhodopseudomonas palustris</name>
    <dbReference type="NCBI Taxonomy" id="1076"/>
    <lineage>
        <taxon>Bacteria</taxon>
        <taxon>Pseudomonadati</taxon>
        <taxon>Pseudomonadota</taxon>
        <taxon>Alphaproteobacteria</taxon>
        <taxon>Hyphomicrobiales</taxon>
        <taxon>Nitrobacteraceae</taxon>
        <taxon>Rhodopseudomonas</taxon>
    </lineage>
</organism>
<comment type="caution">
    <text evidence="7">The sequence shown here is derived from an EMBL/GenBank/DDBJ whole genome shotgun (WGS) entry which is preliminary data.</text>
</comment>
<dbReference type="PANTHER" id="PTHR12534">
    <property type="entry name" value="30S RIBOSOMAL PROTEIN S2 PROKARYOTIC AND ORGANELLAR"/>
    <property type="match status" value="1"/>
</dbReference>
<evidence type="ECO:0000256" key="1">
    <source>
        <dbReference type="ARBA" id="ARBA00006242"/>
    </source>
</evidence>
<dbReference type="NCBIfam" id="TIGR01011">
    <property type="entry name" value="rpsB_bact"/>
    <property type="match status" value="1"/>
</dbReference>
<dbReference type="PANTHER" id="PTHR12534:SF0">
    <property type="entry name" value="SMALL RIBOSOMAL SUBUNIT PROTEIN US2M"/>
    <property type="match status" value="1"/>
</dbReference>
<evidence type="ECO:0000256" key="5">
    <source>
        <dbReference type="HAMAP-Rule" id="MF_00291"/>
    </source>
</evidence>
<keyword evidence="3 5" id="KW-0687">Ribonucleoprotein</keyword>
<dbReference type="CDD" id="cd01425">
    <property type="entry name" value="RPS2"/>
    <property type="match status" value="1"/>
</dbReference>
<evidence type="ECO:0000256" key="2">
    <source>
        <dbReference type="ARBA" id="ARBA00022980"/>
    </source>
</evidence>
<dbReference type="NCBIfam" id="NF008966">
    <property type="entry name" value="PRK12311.1"/>
    <property type="match status" value="1"/>
</dbReference>
<dbReference type="Gene3D" id="1.10.287.610">
    <property type="entry name" value="Helix hairpin bin"/>
    <property type="match status" value="1"/>
</dbReference>
<name>A0A323UIA3_RHOPL</name>
<proteinExistence type="inferred from homology"/>
<dbReference type="PRINTS" id="PR00395">
    <property type="entry name" value="RIBOSOMALS2"/>
</dbReference>
<dbReference type="InterPro" id="IPR023591">
    <property type="entry name" value="Ribosomal_uS2_flav_dom_sf"/>
</dbReference>
<keyword evidence="2 5" id="KW-0689">Ribosomal protein</keyword>
<dbReference type="PROSITE" id="PS00963">
    <property type="entry name" value="RIBOSOMAL_S2_2"/>
    <property type="match status" value="1"/>
</dbReference>
<dbReference type="RefSeq" id="WP_110785611.1">
    <property type="nucleotide sequence ID" value="NZ_QKQS01000013.1"/>
</dbReference>
<dbReference type="HAMAP" id="MF_00291_B">
    <property type="entry name" value="Ribosomal_uS2_B"/>
    <property type="match status" value="1"/>
</dbReference>
<evidence type="ECO:0000256" key="6">
    <source>
        <dbReference type="RuleBase" id="RU003631"/>
    </source>
</evidence>
<dbReference type="SUPFAM" id="SSF52313">
    <property type="entry name" value="Ribosomal protein S2"/>
    <property type="match status" value="1"/>
</dbReference>
<dbReference type="Gene3D" id="3.40.50.10490">
    <property type="entry name" value="Glucose-6-phosphate isomerase like protein, domain 1"/>
    <property type="match status" value="1"/>
</dbReference>
<dbReference type="EMBL" id="QKQS01000013">
    <property type="protein sequence ID" value="PZA12089.1"/>
    <property type="molecule type" value="Genomic_DNA"/>
</dbReference>
<reference evidence="7 8" key="1">
    <citation type="submission" date="2018-06" db="EMBL/GenBank/DDBJ databases">
        <title>Draft Whole-Genome Sequence of the purple photosynthetic bacterium Rhodospeudomonas palustris XCP.</title>
        <authorList>
            <person name="Rayyan A."/>
            <person name="Meyer T.E."/>
            <person name="Kyndt J.A."/>
        </authorList>
    </citation>
    <scope>NUCLEOTIDE SEQUENCE [LARGE SCALE GENOMIC DNA]</scope>
    <source>
        <strain evidence="7 8">XCP</strain>
    </source>
</reference>
<dbReference type="Proteomes" id="UP000248134">
    <property type="component" value="Unassembled WGS sequence"/>
</dbReference>
<dbReference type="PROSITE" id="PS00962">
    <property type="entry name" value="RIBOSOMAL_S2_1"/>
    <property type="match status" value="1"/>
</dbReference>
<dbReference type="InterPro" id="IPR005706">
    <property type="entry name" value="Ribosomal_uS2_bac/mit/plastid"/>
</dbReference>
<dbReference type="InterPro" id="IPR001865">
    <property type="entry name" value="Ribosomal_uS2"/>
</dbReference>
<accession>A0A323UIA3</accession>
<dbReference type="AlphaFoldDB" id="A0A323UIA3"/>
<dbReference type="InterPro" id="IPR018130">
    <property type="entry name" value="Ribosomal_uS2_CS"/>
</dbReference>
<dbReference type="GO" id="GO:0003735">
    <property type="term" value="F:structural constituent of ribosome"/>
    <property type="evidence" value="ECO:0007669"/>
    <property type="project" value="InterPro"/>
</dbReference>
<dbReference type="OrthoDB" id="9808036at2"/>
<evidence type="ECO:0000256" key="3">
    <source>
        <dbReference type="ARBA" id="ARBA00023274"/>
    </source>
</evidence>
<protein>
    <recommendedName>
        <fullName evidence="4 5">Small ribosomal subunit protein uS2</fullName>
    </recommendedName>
</protein>
<dbReference type="GO" id="GO:0022627">
    <property type="term" value="C:cytosolic small ribosomal subunit"/>
    <property type="evidence" value="ECO:0007669"/>
    <property type="project" value="TreeGrafter"/>
</dbReference>
<gene>
    <name evidence="5 7" type="primary">rpsB</name>
    <name evidence="7" type="ORF">DNX69_08680</name>
</gene>